<keyword evidence="2" id="KW-1185">Reference proteome</keyword>
<reference evidence="2" key="2">
    <citation type="submission" date="2023-07" db="EMBL/GenBank/DDBJ databases">
        <title>Shewanella mangrovi sp. nov., an acetaldehyde- degrading bacterium isolated from mangrove sediment.</title>
        <authorList>
            <person name="Liu Y."/>
        </authorList>
    </citation>
    <scope>NUCLEOTIDE SEQUENCE [LARGE SCALE GENOMIC DNA]</scope>
    <source>
        <strain evidence="2">C32</strain>
    </source>
</reference>
<dbReference type="EMBL" id="JAKOGG010000863">
    <property type="protein sequence ID" value="MCS4559148.1"/>
    <property type="molecule type" value="Genomic_DNA"/>
</dbReference>
<reference evidence="1 2" key="1">
    <citation type="submission" date="2022-02" db="EMBL/GenBank/DDBJ databases">
        <authorList>
            <person name="Zhuang L."/>
        </authorList>
    </citation>
    <scope>NUCLEOTIDE SEQUENCE [LARGE SCALE GENOMIC DNA]</scope>
    <source>
        <strain evidence="1 2">C32</strain>
    </source>
</reference>
<sequence>MTFLSLVMVFFSYYYFDEYWEYAKVYAFTQAATNTSGCSTAIFCGTAFTDRFGNDHGQGDGPAD</sequence>
<gene>
    <name evidence="1" type="ORF">L9G74_22275</name>
</gene>
<evidence type="ECO:0000313" key="2">
    <source>
        <dbReference type="Proteomes" id="UP001201549"/>
    </source>
</evidence>
<comment type="caution">
    <text evidence="1">The sequence shown here is derived from an EMBL/GenBank/DDBJ whole genome shotgun (WGS) entry which is preliminary data.</text>
</comment>
<feature type="non-terminal residue" evidence="1">
    <location>
        <position position="64"/>
    </location>
</feature>
<evidence type="ECO:0000313" key="1">
    <source>
        <dbReference type="EMBL" id="MCS4559148.1"/>
    </source>
</evidence>
<proteinExistence type="predicted"/>
<organism evidence="1 2">
    <name type="scientific">Shewanella electrica</name>
    <dbReference type="NCBI Taxonomy" id="515560"/>
    <lineage>
        <taxon>Bacteria</taxon>
        <taxon>Pseudomonadati</taxon>
        <taxon>Pseudomonadota</taxon>
        <taxon>Gammaproteobacteria</taxon>
        <taxon>Alteromonadales</taxon>
        <taxon>Shewanellaceae</taxon>
        <taxon>Shewanella</taxon>
    </lineage>
</organism>
<accession>A0ABT2FSE2</accession>
<name>A0ABT2FSE2_9GAMM</name>
<protein>
    <submittedName>
        <fullName evidence="1">Uncharacterized protein</fullName>
    </submittedName>
</protein>
<dbReference type="RefSeq" id="WP_238899152.1">
    <property type="nucleotide sequence ID" value="NZ_JAKOGG010000863.1"/>
</dbReference>
<dbReference type="Proteomes" id="UP001201549">
    <property type="component" value="Unassembled WGS sequence"/>
</dbReference>